<proteinExistence type="predicted"/>
<dbReference type="PANTHER" id="PTHR36836:SF1">
    <property type="entry name" value="COLANIC ACID BIOSYNTHESIS PROTEIN WCAK"/>
    <property type="match status" value="1"/>
</dbReference>
<evidence type="ECO:0000313" key="2">
    <source>
        <dbReference type="EMBL" id="OLQ89956.1"/>
    </source>
</evidence>
<dbReference type="EMBL" id="MJMI01000100">
    <property type="protein sequence ID" value="OLQ89956.1"/>
    <property type="molecule type" value="Genomic_DNA"/>
</dbReference>
<protein>
    <recommendedName>
        <fullName evidence="1">Polysaccharide pyruvyl transferase domain-containing protein</fullName>
    </recommendedName>
</protein>
<gene>
    <name evidence="2" type="ORF">BIY21_14085</name>
</gene>
<feature type="domain" description="Polysaccharide pyruvyl transferase" evidence="1">
    <location>
        <begin position="14"/>
        <end position="316"/>
    </location>
</feature>
<dbReference type="PANTHER" id="PTHR36836">
    <property type="entry name" value="COLANIC ACID BIOSYNTHESIS PROTEIN WCAK"/>
    <property type="match status" value="1"/>
</dbReference>
<accession>A0ABX3FH23</accession>
<dbReference type="RefSeq" id="WP_075650040.1">
    <property type="nucleotide sequence ID" value="NZ_AP019657.1"/>
</dbReference>
<dbReference type="InterPro" id="IPR007345">
    <property type="entry name" value="Polysacch_pyruvyl_Trfase"/>
</dbReference>
<name>A0ABX3FH23_9VIBR</name>
<dbReference type="Pfam" id="PF04230">
    <property type="entry name" value="PS_pyruv_trans"/>
    <property type="match status" value="1"/>
</dbReference>
<reference evidence="2 3" key="1">
    <citation type="submission" date="2016-09" db="EMBL/GenBank/DDBJ databases">
        <title>Genomic Taxonomy of the Vibrionaceae.</title>
        <authorList>
            <person name="Gonzalez-Castillo A."/>
            <person name="Gomez-Gil B."/>
            <person name="Enciso-Ibarra K."/>
        </authorList>
    </citation>
    <scope>NUCLEOTIDE SEQUENCE [LARGE SCALE GENOMIC DNA]</scope>
    <source>
        <strain evidence="2 3">CAIM 1731</strain>
    </source>
</reference>
<sequence>MNNILLVNEGSSDNIGDQALNKGLFHCLSSLDLKVKQIDLTRCRSSDSVSNNENHFKVTTERVINKKANRNHWFWVLLSRIKWGLSNIRKVFLLTKGNYDALVVGGGQLILDNRYFPVALLVWSLIARFRRIPIYFVSVGVGSKFSFGSKLMFRCTLSLSEKVLVRDEVSRDNLRNNFNIESTVTFDSAYAYPLPTTSLKNKRRLIVGVTNYEIYKRYFSELEFSERRLNETEYIDKWVNSILSLNVSTVVFCSTSSEDIDISHKVYIRLLEKKEGMEIRFIDRVPPLEEYVSLVLDSGSVFSGRMHALILSELCGNYIKPWVLSQKIDTYNKFILPTSVEKKRKHIYDEVKSLFA</sequence>
<comment type="caution">
    <text evidence="2">The sequence shown here is derived from an EMBL/GenBank/DDBJ whole genome shotgun (WGS) entry which is preliminary data.</text>
</comment>
<organism evidence="2 3">
    <name type="scientific">Vibrio ponticus</name>
    <dbReference type="NCBI Taxonomy" id="265668"/>
    <lineage>
        <taxon>Bacteria</taxon>
        <taxon>Pseudomonadati</taxon>
        <taxon>Pseudomonadota</taxon>
        <taxon>Gammaproteobacteria</taxon>
        <taxon>Vibrionales</taxon>
        <taxon>Vibrionaceae</taxon>
        <taxon>Vibrio</taxon>
    </lineage>
</organism>
<evidence type="ECO:0000259" key="1">
    <source>
        <dbReference type="Pfam" id="PF04230"/>
    </source>
</evidence>
<dbReference type="Proteomes" id="UP000186206">
    <property type="component" value="Unassembled WGS sequence"/>
</dbReference>
<keyword evidence="3" id="KW-1185">Reference proteome</keyword>
<evidence type="ECO:0000313" key="3">
    <source>
        <dbReference type="Proteomes" id="UP000186206"/>
    </source>
</evidence>